<gene>
    <name evidence="1" type="ORF">RF11_11732</name>
</gene>
<accession>A0A0C2IM16</accession>
<keyword evidence="2" id="KW-1185">Reference proteome</keyword>
<dbReference type="Proteomes" id="UP000031668">
    <property type="component" value="Unassembled WGS sequence"/>
</dbReference>
<proteinExistence type="predicted"/>
<dbReference type="EMBL" id="JWZT01003517">
    <property type="protein sequence ID" value="KII66469.1"/>
    <property type="molecule type" value="Genomic_DNA"/>
</dbReference>
<evidence type="ECO:0000313" key="2">
    <source>
        <dbReference type="Proteomes" id="UP000031668"/>
    </source>
</evidence>
<dbReference type="AlphaFoldDB" id="A0A0C2IM16"/>
<evidence type="ECO:0000313" key="1">
    <source>
        <dbReference type="EMBL" id="KII66469.1"/>
    </source>
</evidence>
<name>A0A0C2IM16_THEKT</name>
<organism evidence="1 2">
    <name type="scientific">Thelohanellus kitauei</name>
    <name type="common">Myxosporean</name>
    <dbReference type="NCBI Taxonomy" id="669202"/>
    <lineage>
        <taxon>Eukaryota</taxon>
        <taxon>Metazoa</taxon>
        <taxon>Cnidaria</taxon>
        <taxon>Myxozoa</taxon>
        <taxon>Myxosporea</taxon>
        <taxon>Bivalvulida</taxon>
        <taxon>Platysporina</taxon>
        <taxon>Myxobolidae</taxon>
        <taxon>Thelohanellus</taxon>
    </lineage>
</organism>
<sequence>MDLHPGSPFYYLNTIDDTRQILARYSIIYNSGIPGFRLPGVVELIEEFKGLDNFIFSETFLGFIMECFVNWYRKPESWKKTPPDLFPCILLCISFVLSVSKNRTICKTFHDRWSIFWGPHRRLANISFLDIMKSERPSNQNPLVMPMTVRFTNPIAYMY</sequence>
<comment type="caution">
    <text evidence="1">The sequence shown here is derived from an EMBL/GenBank/DDBJ whole genome shotgun (WGS) entry which is preliminary data.</text>
</comment>
<reference evidence="1 2" key="1">
    <citation type="journal article" date="2014" name="Genome Biol. Evol.">
        <title>The genome of the myxosporean Thelohanellus kitauei shows adaptations to nutrient acquisition within its fish host.</title>
        <authorList>
            <person name="Yang Y."/>
            <person name="Xiong J."/>
            <person name="Zhou Z."/>
            <person name="Huo F."/>
            <person name="Miao W."/>
            <person name="Ran C."/>
            <person name="Liu Y."/>
            <person name="Zhang J."/>
            <person name="Feng J."/>
            <person name="Wang M."/>
            <person name="Wang M."/>
            <person name="Wang L."/>
            <person name="Yao B."/>
        </authorList>
    </citation>
    <scope>NUCLEOTIDE SEQUENCE [LARGE SCALE GENOMIC DNA]</scope>
    <source>
        <strain evidence="1">Wuqing</strain>
    </source>
</reference>
<protein>
    <submittedName>
        <fullName evidence="1">Uncharacterized protein</fullName>
    </submittedName>
</protein>